<dbReference type="AlphaFoldDB" id="A0A3S1A6K4"/>
<organism evidence="10 11">
    <name type="scientific">Trichormus variabilis SAG 1403-4b</name>
    <dbReference type="NCBI Taxonomy" id="447716"/>
    <lineage>
        <taxon>Bacteria</taxon>
        <taxon>Bacillati</taxon>
        <taxon>Cyanobacteriota</taxon>
        <taxon>Cyanophyceae</taxon>
        <taxon>Nostocales</taxon>
        <taxon>Nostocaceae</taxon>
        <taxon>Trichormus</taxon>
    </lineage>
</organism>
<feature type="domain" description="DAGKc" evidence="9">
    <location>
        <begin position="13"/>
        <end position="140"/>
    </location>
</feature>
<dbReference type="InterPro" id="IPR016064">
    <property type="entry name" value="NAD/diacylglycerol_kinase_sf"/>
</dbReference>
<keyword evidence="6" id="KW-0067">ATP-binding</keyword>
<protein>
    <submittedName>
        <fullName evidence="10">Lipid kinase</fullName>
    </submittedName>
</protein>
<keyword evidence="7" id="KW-0444">Lipid biosynthesis</keyword>
<evidence type="ECO:0000256" key="2">
    <source>
        <dbReference type="ARBA" id="ARBA00005983"/>
    </source>
</evidence>
<dbReference type="Gene3D" id="3.40.50.10330">
    <property type="entry name" value="Probable inorganic polyphosphate/atp-NAD kinase, domain 1"/>
    <property type="match status" value="1"/>
</dbReference>
<comment type="caution">
    <text evidence="10">The sequence shown here is derived from an EMBL/GenBank/DDBJ whole genome shotgun (WGS) entry which is preliminary data.</text>
</comment>
<dbReference type="Gene3D" id="2.60.200.40">
    <property type="match status" value="1"/>
</dbReference>
<keyword evidence="7" id="KW-0594">Phospholipid biosynthesis</keyword>
<gene>
    <name evidence="10" type="ORF">DSM107003_38580</name>
</gene>
<dbReference type="Pfam" id="PF00781">
    <property type="entry name" value="DAGK_cat"/>
    <property type="match status" value="1"/>
</dbReference>
<comment type="similarity">
    <text evidence="2">Belongs to the diacylglycerol/lipid kinase family.</text>
</comment>
<dbReference type="InterPro" id="IPR001206">
    <property type="entry name" value="Diacylglycerol_kinase_cat_dom"/>
</dbReference>
<keyword evidence="7" id="KW-0443">Lipid metabolism</keyword>
<dbReference type="SUPFAM" id="SSF111331">
    <property type="entry name" value="NAD kinase/diacylglycerol kinase-like"/>
    <property type="match status" value="1"/>
</dbReference>
<keyword evidence="8" id="KW-1208">Phospholipid metabolism</keyword>
<dbReference type="InterPro" id="IPR017438">
    <property type="entry name" value="ATP-NAD_kinase_N"/>
</dbReference>
<evidence type="ECO:0000256" key="8">
    <source>
        <dbReference type="ARBA" id="ARBA00023264"/>
    </source>
</evidence>
<evidence type="ECO:0000256" key="7">
    <source>
        <dbReference type="ARBA" id="ARBA00023209"/>
    </source>
</evidence>
<evidence type="ECO:0000256" key="3">
    <source>
        <dbReference type="ARBA" id="ARBA00022679"/>
    </source>
</evidence>
<keyword evidence="4" id="KW-0547">Nucleotide-binding</keyword>
<comment type="cofactor">
    <cofactor evidence="1">
        <name>Mg(2+)</name>
        <dbReference type="ChEBI" id="CHEBI:18420"/>
    </cofactor>
</comment>
<dbReference type="EMBL" id="RSCM01000014">
    <property type="protein sequence ID" value="RUS94325.1"/>
    <property type="molecule type" value="Genomic_DNA"/>
</dbReference>
<dbReference type="Proteomes" id="UP000276103">
    <property type="component" value="Unassembled WGS sequence"/>
</dbReference>
<dbReference type="PROSITE" id="PS50146">
    <property type="entry name" value="DAGK"/>
    <property type="match status" value="1"/>
</dbReference>
<dbReference type="GO" id="GO:0008654">
    <property type="term" value="P:phospholipid biosynthetic process"/>
    <property type="evidence" value="ECO:0007669"/>
    <property type="project" value="UniProtKB-KW"/>
</dbReference>
<evidence type="ECO:0000256" key="6">
    <source>
        <dbReference type="ARBA" id="ARBA00022840"/>
    </source>
</evidence>
<dbReference type="GO" id="GO:0005524">
    <property type="term" value="F:ATP binding"/>
    <property type="evidence" value="ECO:0007669"/>
    <property type="project" value="UniProtKB-KW"/>
</dbReference>
<dbReference type="InterPro" id="IPR005218">
    <property type="entry name" value="Diacylglycerol/lipid_kinase"/>
</dbReference>
<dbReference type="SMART" id="SM00046">
    <property type="entry name" value="DAGKc"/>
    <property type="match status" value="1"/>
</dbReference>
<dbReference type="InterPro" id="IPR050187">
    <property type="entry name" value="Lipid_Phosphate_FormReg"/>
</dbReference>
<dbReference type="PANTHER" id="PTHR12358:SF54">
    <property type="entry name" value="SPHINGOSINE KINASE RELATED PROTEIN"/>
    <property type="match status" value="1"/>
</dbReference>
<accession>A0A3S1A6K4</accession>
<proteinExistence type="inferred from homology"/>
<keyword evidence="5 10" id="KW-0418">Kinase</keyword>
<evidence type="ECO:0000256" key="1">
    <source>
        <dbReference type="ARBA" id="ARBA00001946"/>
    </source>
</evidence>
<evidence type="ECO:0000256" key="4">
    <source>
        <dbReference type="ARBA" id="ARBA00022741"/>
    </source>
</evidence>
<evidence type="ECO:0000313" key="10">
    <source>
        <dbReference type="EMBL" id="RUS94325.1"/>
    </source>
</evidence>
<evidence type="ECO:0000259" key="9">
    <source>
        <dbReference type="PROSITE" id="PS50146"/>
    </source>
</evidence>
<name>A0A3S1A6K4_ANAVA</name>
<sequence length="304" mass="34008">MEILTFKLQKVGIMNPRALLLINRHSRQGKERLLEAIHCLETLGFHVIEESTENPTHLGDVIRRYQPEIDLVIVGGGDGTLNAAVDAIVDTQLPLGILPLGTANDLARTLGIPNSLPEACQIIAGGQLRRIDLGWVNGKYFFNVASLGLSVKITQRLTKEVKRRWGIFAYAATALQVIWESRPFHAEIRINNQSVHVKTVQIAVGNGRYYGGGMAVFHDASIDDQRLDLYSLEIKHWWEIIPLLPAMRQGRHIHWQNVRAIQGQEIEVYTRKARPINTDGEITTHTPAVFRVIPQAIGVLVPPL</sequence>
<dbReference type="NCBIfam" id="TIGR00147">
    <property type="entry name" value="YegS/Rv2252/BmrU family lipid kinase"/>
    <property type="match status" value="1"/>
</dbReference>
<dbReference type="InterPro" id="IPR045540">
    <property type="entry name" value="YegS/DAGK_C"/>
</dbReference>
<dbReference type="GO" id="GO:0016301">
    <property type="term" value="F:kinase activity"/>
    <property type="evidence" value="ECO:0007669"/>
    <property type="project" value="UniProtKB-KW"/>
</dbReference>
<dbReference type="PANTHER" id="PTHR12358">
    <property type="entry name" value="SPHINGOSINE KINASE"/>
    <property type="match status" value="1"/>
</dbReference>
<keyword evidence="3" id="KW-0808">Transferase</keyword>
<reference evidence="10 11" key="1">
    <citation type="journal article" date="2019" name="Genome Biol. Evol.">
        <title>Day and night: Metabolic profiles and evolutionary relationships of six axenic non-marine cyanobacteria.</title>
        <authorList>
            <person name="Will S.E."/>
            <person name="Henke P."/>
            <person name="Boedeker C."/>
            <person name="Huang S."/>
            <person name="Brinkmann H."/>
            <person name="Rohde M."/>
            <person name="Jarek M."/>
            <person name="Friedl T."/>
            <person name="Seufert S."/>
            <person name="Schumacher M."/>
            <person name="Overmann J."/>
            <person name="Neumann-Schaal M."/>
            <person name="Petersen J."/>
        </authorList>
    </citation>
    <scope>NUCLEOTIDE SEQUENCE [LARGE SCALE GENOMIC DNA]</scope>
    <source>
        <strain evidence="10 11">SAG 1403-4b</strain>
    </source>
</reference>
<dbReference type="Pfam" id="PF19279">
    <property type="entry name" value="YegS_C"/>
    <property type="match status" value="1"/>
</dbReference>
<keyword evidence="11" id="KW-1185">Reference proteome</keyword>
<evidence type="ECO:0000256" key="5">
    <source>
        <dbReference type="ARBA" id="ARBA00022777"/>
    </source>
</evidence>
<dbReference type="NCBIfam" id="NF009604">
    <property type="entry name" value="PRK13057.1"/>
    <property type="match status" value="1"/>
</dbReference>
<evidence type="ECO:0000313" key="11">
    <source>
        <dbReference type="Proteomes" id="UP000276103"/>
    </source>
</evidence>